<dbReference type="RefSeq" id="WP_191756721.1">
    <property type="nucleotide sequence ID" value="NZ_VJXY01000005.1"/>
</dbReference>
<sequence length="119" mass="14497">MLKSKLRNFLDSQYRNLHPTADELSEWLNSSEVKDWVKYKLQNICPDWEIMFEQLKTEFLKDINYHWCIENRKYSYVCLGINPKKWVLWLALSEDKVFQTPDCPITFKVFRENKRKMAV</sequence>
<dbReference type="Proteomes" id="UP001165986">
    <property type="component" value="Unassembled WGS sequence"/>
</dbReference>
<dbReference type="AlphaFoldDB" id="A0AA40SUF3"/>
<evidence type="ECO:0000313" key="1">
    <source>
        <dbReference type="EMBL" id="MBD6615468.1"/>
    </source>
</evidence>
<organism evidence="1 2">
    <name type="scientific">Komarekiella delphini-convector SJRDD-AB1</name>
    <dbReference type="NCBI Taxonomy" id="2593771"/>
    <lineage>
        <taxon>Bacteria</taxon>
        <taxon>Bacillati</taxon>
        <taxon>Cyanobacteriota</taxon>
        <taxon>Cyanophyceae</taxon>
        <taxon>Nostocales</taxon>
        <taxon>Nostocaceae</taxon>
        <taxon>Komarekiella</taxon>
        <taxon>Komarekiella delphini-convector</taxon>
    </lineage>
</organism>
<dbReference type="EMBL" id="VJXY01000005">
    <property type="protein sequence ID" value="MBD6615468.1"/>
    <property type="molecule type" value="Genomic_DNA"/>
</dbReference>
<proteinExistence type="predicted"/>
<protein>
    <submittedName>
        <fullName evidence="1">Uncharacterized protein</fullName>
    </submittedName>
</protein>
<reference evidence="1" key="1">
    <citation type="submission" date="2019-07" db="EMBL/GenBank/DDBJ databases">
        <title>Toxilogical consequences of a new and cryptic species of cyanobacteria (Komarekiella delphini-convector) recovered from the epidermis of a bottlenose dolphin and 1500 ft. in the air.</title>
        <authorList>
            <person name="Brown A.O."/>
            <person name="Dvorak P."/>
            <person name="Villanueva C.D."/>
            <person name="Foss A.J."/>
            <person name="Garvey A.D."/>
            <person name="Gibson Q.A."/>
            <person name="Johansen J.R."/>
            <person name="Casamatta D.A."/>
        </authorList>
    </citation>
    <scope>NUCLEOTIDE SEQUENCE</scope>
    <source>
        <strain evidence="1">SJRDD-AB1</strain>
    </source>
</reference>
<accession>A0AA40SUF3</accession>
<evidence type="ECO:0000313" key="2">
    <source>
        <dbReference type="Proteomes" id="UP001165986"/>
    </source>
</evidence>
<name>A0AA40SUF3_9NOST</name>
<keyword evidence="2" id="KW-1185">Reference proteome</keyword>
<gene>
    <name evidence="1" type="ORF">FNW02_06350</name>
</gene>
<comment type="caution">
    <text evidence="1">The sequence shown here is derived from an EMBL/GenBank/DDBJ whole genome shotgun (WGS) entry which is preliminary data.</text>
</comment>